<dbReference type="PROSITE" id="PS51257">
    <property type="entry name" value="PROKAR_LIPOPROTEIN"/>
    <property type="match status" value="1"/>
</dbReference>
<dbReference type="EMBL" id="FOQZ01000001">
    <property type="protein sequence ID" value="SFI27682.1"/>
    <property type="molecule type" value="Genomic_DNA"/>
</dbReference>
<dbReference type="AlphaFoldDB" id="A0A7Z7GD37"/>
<feature type="signal peptide" evidence="1">
    <location>
        <begin position="1"/>
        <end position="25"/>
    </location>
</feature>
<evidence type="ECO:0000256" key="1">
    <source>
        <dbReference type="SAM" id="SignalP"/>
    </source>
</evidence>
<keyword evidence="1" id="KW-0732">Signal</keyword>
<feature type="chain" id="PRO_5039389295" description="Exo-alpha-sialidase" evidence="1">
    <location>
        <begin position="26"/>
        <end position="293"/>
    </location>
</feature>
<accession>A0A7Z7GD37</accession>
<dbReference type="RefSeq" id="WP_051526139.1">
    <property type="nucleotide sequence ID" value="NZ_FOQZ01000001.1"/>
</dbReference>
<name>A0A7Z7GD37_9MICO</name>
<dbReference type="Gene3D" id="2.130.10.10">
    <property type="entry name" value="YVTN repeat-like/Quinoprotein amine dehydrogenase"/>
    <property type="match status" value="1"/>
</dbReference>
<evidence type="ECO:0000313" key="3">
    <source>
        <dbReference type="Proteomes" id="UP000198702"/>
    </source>
</evidence>
<gene>
    <name evidence="2" type="ORF">SAMN04487751_0822</name>
</gene>
<evidence type="ECO:0008006" key="4">
    <source>
        <dbReference type="Google" id="ProtNLM"/>
    </source>
</evidence>
<proteinExistence type="predicted"/>
<organism evidence="2 3">
    <name type="scientific">Microbacterium saccharophilum</name>
    <dbReference type="NCBI Taxonomy" id="1213358"/>
    <lineage>
        <taxon>Bacteria</taxon>
        <taxon>Bacillati</taxon>
        <taxon>Actinomycetota</taxon>
        <taxon>Actinomycetes</taxon>
        <taxon>Micrococcales</taxon>
        <taxon>Microbacteriaceae</taxon>
        <taxon>Microbacterium</taxon>
    </lineage>
</organism>
<sequence>MKTHTRTLAAFGLATTVVLTAAACAAVPENETSLDLIPHVHDVAFDPDGAVLVGAHTGVYRVDPTTDDTSLVGKTTFDAMGLTVHADTILASGHPDPANQDHTFTAPNVGLVRYSDAGWEQVSLAGVTDFHLLAATPAAPDFLLGLPSDRAVLAASGDAGQTWEDLGPLTARDISIDPMKADVVTATTPEGLMVSRDGGITFTAVANAPALLVITADPTAEEGIIGVDADGMIWTGSTTEGAVWKTAGHATGAASAIAASFDGAVAIADEGGVRITTDAGKTWRTVIRTDASQ</sequence>
<protein>
    <recommendedName>
        <fullName evidence="4">Exo-alpha-sialidase</fullName>
    </recommendedName>
</protein>
<dbReference type="InterPro" id="IPR015943">
    <property type="entry name" value="WD40/YVTN_repeat-like_dom_sf"/>
</dbReference>
<dbReference type="SUPFAM" id="SSF110296">
    <property type="entry name" value="Oligoxyloglucan reducing end-specific cellobiohydrolase"/>
    <property type="match status" value="1"/>
</dbReference>
<reference evidence="2 3" key="1">
    <citation type="submission" date="2016-10" db="EMBL/GenBank/DDBJ databases">
        <authorList>
            <person name="Varghese N."/>
            <person name="Submissions S."/>
        </authorList>
    </citation>
    <scope>NUCLEOTIDE SEQUENCE [LARGE SCALE GENOMIC DNA]</scope>
    <source>
        <strain evidence="2 3">UNC380MFSha3.1</strain>
    </source>
</reference>
<evidence type="ECO:0000313" key="2">
    <source>
        <dbReference type="EMBL" id="SFI27682.1"/>
    </source>
</evidence>
<dbReference type="Proteomes" id="UP000198702">
    <property type="component" value="Unassembled WGS sequence"/>
</dbReference>
<comment type="caution">
    <text evidence="2">The sequence shown here is derived from an EMBL/GenBank/DDBJ whole genome shotgun (WGS) entry which is preliminary data.</text>
</comment>